<reference evidence="3 4" key="1">
    <citation type="submission" date="2023-03" db="EMBL/GenBank/DDBJ databases">
        <authorList>
            <person name="Kaur S."/>
            <person name="Espinosa-Saiz D."/>
            <person name="Velazquez E."/>
            <person name="Menendez E."/>
            <person name="diCenzo G.C."/>
        </authorList>
    </citation>
    <scope>NUCLEOTIDE SEQUENCE [LARGE SCALE GENOMIC DNA]</scope>
    <source>
        <strain evidence="3 4">LMG 27395</strain>
    </source>
</reference>
<dbReference type="RefSeq" id="WP_280733973.1">
    <property type="nucleotide sequence ID" value="NZ_CP120368.1"/>
</dbReference>
<dbReference type="InterPro" id="IPR038375">
    <property type="entry name" value="NDUFAF7_sf"/>
</dbReference>
<evidence type="ECO:0000313" key="4">
    <source>
        <dbReference type="Proteomes" id="UP001235547"/>
    </source>
</evidence>
<protein>
    <submittedName>
        <fullName evidence="3">Class I SAM-dependent methyltransferase</fullName>
    </submittedName>
</protein>
<dbReference type="Pfam" id="PF02636">
    <property type="entry name" value="Methyltransf_28"/>
    <property type="match status" value="1"/>
</dbReference>
<evidence type="ECO:0000313" key="3">
    <source>
        <dbReference type="EMBL" id="WEX83167.1"/>
    </source>
</evidence>
<dbReference type="GO" id="GO:0008168">
    <property type="term" value="F:methyltransferase activity"/>
    <property type="evidence" value="ECO:0007669"/>
    <property type="project" value="UniProtKB-KW"/>
</dbReference>
<dbReference type="PANTHER" id="PTHR12049">
    <property type="entry name" value="PROTEIN ARGININE METHYLTRANSFERASE NDUFAF7, MITOCHONDRIAL"/>
    <property type="match status" value="1"/>
</dbReference>
<organism evidence="3 4">
    <name type="scientific">Sinorhizobium numidicum</name>
    <dbReference type="NCBI Taxonomy" id="680248"/>
    <lineage>
        <taxon>Bacteria</taxon>
        <taxon>Pseudomonadati</taxon>
        <taxon>Pseudomonadota</taxon>
        <taxon>Alphaproteobacteria</taxon>
        <taxon>Hyphomicrobiales</taxon>
        <taxon>Rhizobiaceae</taxon>
        <taxon>Sinorhizobium/Ensifer group</taxon>
        <taxon>Sinorhizobium</taxon>
    </lineage>
</organism>
<accession>A0ABY8CYH3</accession>
<proteinExistence type="predicted"/>
<dbReference type="InterPro" id="IPR029063">
    <property type="entry name" value="SAM-dependent_MTases_sf"/>
</dbReference>
<dbReference type="InterPro" id="IPR003788">
    <property type="entry name" value="NDUFAF7"/>
</dbReference>
<dbReference type="EMBL" id="CP120371">
    <property type="protein sequence ID" value="WEX83167.1"/>
    <property type="molecule type" value="Genomic_DNA"/>
</dbReference>
<dbReference type="Proteomes" id="UP001235547">
    <property type="component" value="Chromosome 1"/>
</dbReference>
<name>A0ABY8CYH3_9HYPH</name>
<sequence length="367" mass="39651">MTNPLADKIKALIKANGPISVTDYFSLCLADPQHGYYHAREPFGRAGDFITAPEISQLFGEMIGIFLLHAWQQHGSPEHVIVAEIGPGRGTMISDMLRVIRRLAPDLYRSAEVHLVETSERLQQVQAETLAEHDGKVHWHASFDTLPPGFLLLAANELFDAIPIRQFVRTAEGFRERVVGLDADDQLSFGVGVAGIDPSLLPSPAQSVAEGTIFEIAPARDAVMAALCERLRTSGGTAIIIDYGHLSTGYGETLQAVREHRYDPPLANPGRADLTSHVDFEQLASRAKAEGLQVNGLARQGDFLVGLGLLQRAAALGRGKDEATQENIRADVERLAGAGAGKMGELFKVLVVSSPEVALAPFRKKAP</sequence>
<keyword evidence="4" id="KW-1185">Reference proteome</keyword>
<evidence type="ECO:0000256" key="2">
    <source>
        <dbReference type="ARBA" id="ARBA00022679"/>
    </source>
</evidence>
<dbReference type="GO" id="GO:0032259">
    <property type="term" value="P:methylation"/>
    <property type="evidence" value="ECO:0007669"/>
    <property type="project" value="UniProtKB-KW"/>
</dbReference>
<evidence type="ECO:0000256" key="1">
    <source>
        <dbReference type="ARBA" id="ARBA00022603"/>
    </source>
</evidence>
<keyword evidence="1 3" id="KW-0489">Methyltransferase</keyword>
<dbReference type="PANTHER" id="PTHR12049:SF7">
    <property type="entry name" value="PROTEIN ARGININE METHYLTRANSFERASE NDUFAF7, MITOCHONDRIAL"/>
    <property type="match status" value="1"/>
</dbReference>
<gene>
    <name evidence="3" type="ORF">PYH38_005529</name>
</gene>
<keyword evidence="2" id="KW-0808">Transferase</keyword>
<dbReference type="Gene3D" id="3.40.50.12710">
    <property type="match status" value="1"/>
</dbReference>
<dbReference type="SUPFAM" id="SSF53335">
    <property type="entry name" value="S-adenosyl-L-methionine-dependent methyltransferases"/>
    <property type="match status" value="1"/>
</dbReference>